<evidence type="ECO:0000256" key="5">
    <source>
        <dbReference type="ARBA" id="ARBA00022729"/>
    </source>
</evidence>
<evidence type="ECO:0000259" key="17">
    <source>
        <dbReference type="PROSITE" id="PS51473"/>
    </source>
</evidence>
<protein>
    <submittedName>
        <fullName evidence="18">Uncharacterized protein</fullName>
    </submittedName>
</protein>
<keyword evidence="11 15" id="KW-0472">Membrane</keyword>
<keyword evidence="12" id="KW-0675">Receptor</keyword>
<evidence type="ECO:0000256" key="9">
    <source>
        <dbReference type="ARBA" id="ARBA00022840"/>
    </source>
</evidence>
<keyword evidence="6" id="KW-0677">Repeat</keyword>
<evidence type="ECO:0000256" key="2">
    <source>
        <dbReference type="ARBA" id="ARBA00022527"/>
    </source>
</evidence>
<dbReference type="Pfam" id="PF00069">
    <property type="entry name" value="Pkinase"/>
    <property type="match status" value="1"/>
</dbReference>
<dbReference type="GO" id="GO:0004674">
    <property type="term" value="F:protein serine/threonine kinase activity"/>
    <property type="evidence" value="ECO:0007669"/>
    <property type="project" value="UniProtKB-KW"/>
</dbReference>
<dbReference type="Gene3D" id="1.10.510.10">
    <property type="entry name" value="Transferase(Phosphotransferase) domain 1"/>
    <property type="match status" value="1"/>
</dbReference>
<keyword evidence="8" id="KW-0418">Kinase</keyword>
<keyword evidence="4 15" id="KW-0812">Transmembrane</keyword>
<evidence type="ECO:0000256" key="11">
    <source>
        <dbReference type="ARBA" id="ARBA00023136"/>
    </source>
</evidence>
<evidence type="ECO:0000256" key="15">
    <source>
        <dbReference type="SAM" id="Phobius"/>
    </source>
</evidence>
<dbReference type="Gene3D" id="3.30.430.20">
    <property type="entry name" value="Gnk2 domain, C-X8-C-X2-C motif"/>
    <property type="match status" value="2"/>
</dbReference>
<evidence type="ECO:0000256" key="6">
    <source>
        <dbReference type="ARBA" id="ARBA00022737"/>
    </source>
</evidence>
<evidence type="ECO:0000256" key="3">
    <source>
        <dbReference type="ARBA" id="ARBA00022679"/>
    </source>
</evidence>
<proteinExistence type="predicted"/>
<evidence type="ECO:0000256" key="13">
    <source>
        <dbReference type="ARBA" id="ARBA00023180"/>
    </source>
</evidence>
<keyword evidence="5" id="KW-0732">Signal</keyword>
<feature type="domain" description="Protein kinase" evidence="16">
    <location>
        <begin position="251"/>
        <end position="546"/>
    </location>
</feature>
<evidence type="ECO:0000256" key="14">
    <source>
        <dbReference type="PROSITE-ProRule" id="PRU10141"/>
    </source>
</evidence>
<evidence type="ECO:0000256" key="1">
    <source>
        <dbReference type="ARBA" id="ARBA00004167"/>
    </source>
</evidence>
<dbReference type="SMART" id="SM00220">
    <property type="entry name" value="S_TKc"/>
    <property type="match status" value="1"/>
</dbReference>
<dbReference type="InterPro" id="IPR017441">
    <property type="entry name" value="Protein_kinase_ATP_BS"/>
</dbReference>
<evidence type="ECO:0000259" key="16">
    <source>
        <dbReference type="PROSITE" id="PS50011"/>
    </source>
</evidence>
<dbReference type="Gene3D" id="3.30.200.20">
    <property type="entry name" value="Phosphorylase Kinase, domain 1"/>
    <property type="match status" value="1"/>
</dbReference>
<dbReference type="InterPro" id="IPR000719">
    <property type="entry name" value="Prot_kinase_dom"/>
</dbReference>
<keyword evidence="10 15" id="KW-1133">Transmembrane helix</keyword>
<dbReference type="EMBL" id="JBCGBO010000002">
    <property type="protein sequence ID" value="KAK9221440.1"/>
    <property type="molecule type" value="Genomic_DNA"/>
</dbReference>
<dbReference type="InterPro" id="IPR038408">
    <property type="entry name" value="GNK2_sf"/>
</dbReference>
<dbReference type="PROSITE" id="PS00108">
    <property type="entry name" value="PROTEIN_KINASE_ST"/>
    <property type="match status" value="1"/>
</dbReference>
<dbReference type="AlphaFoldDB" id="A0AAP0QSE7"/>
<organism evidence="18 19">
    <name type="scientific">Citrus x changshan-huyou</name>
    <dbReference type="NCBI Taxonomy" id="2935761"/>
    <lineage>
        <taxon>Eukaryota</taxon>
        <taxon>Viridiplantae</taxon>
        <taxon>Streptophyta</taxon>
        <taxon>Embryophyta</taxon>
        <taxon>Tracheophyta</taxon>
        <taxon>Spermatophyta</taxon>
        <taxon>Magnoliopsida</taxon>
        <taxon>eudicotyledons</taxon>
        <taxon>Gunneridae</taxon>
        <taxon>Pentapetalae</taxon>
        <taxon>rosids</taxon>
        <taxon>malvids</taxon>
        <taxon>Sapindales</taxon>
        <taxon>Rutaceae</taxon>
        <taxon>Aurantioideae</taxon>
        <taxon>Citrus</taxon>
    </lineage>
</organism>
<dbReference type="PROSITE" id="PS51473">
    <property type="entry name" value="GNK2"/>
    <property type="match status" value="2"/>
</dbReference>
<dbReference type="PROSITE" id="PS50011">
    <property type="entry name" value="PROTEIN_KINASE_DOM"/>
    <property type="match status" value="1"/>
</dbReference>
<feature type="transmembrane region" description="Helical" evidence="15">
    <location>
        <begin position="244"/>
        <end position="271"/>
    </location>
</feature>
<keyword evidence="3" id="KW-0808">Transferase</keyword>
<evidence type="ECO:0000256" key="7">
    <source>
        <dbReference type="ARBA" id="ARBA00022741"/>
    </source>
</evidence>
<dbReference type="InterPro" id="IPR008271">
    <property type="entry name" value="Ser/Thr_kinase_AS"/>
</dbReference>
<keyword evidence="19" id="KW-1185">Reference proteome</keyword>
<dbReference type="Pfam" id="PF01657">
    <property type="entry name" value="Stress-antifung"/>
    <property type="match status" value="2"/>
</dbReference>
<dbReference type="FunFam" id="3.30.430.20:FF:000015">
    <property type="entry name" value="Cysteine-rich receptor-like protein kinase 3"/>
    <property type="match status" value="1"/>
</dbReference>
<dbReference type="PROSITE" id="PS00107">
    <property type="entry name" value="PROTEIN_KINASE_ATP"/>
    <property type="match status" value="1"/>
</dbReference>
<dbReference type="InterPro" id="IPR052059">
    <property type="entry name" value="CR_Ser/Thr_kinase"/>
</dbReference>
<dbReference type="PANTHER" id="PTHR47973">
    <property type="entry name" value="CYSTEINE-RICH RECEPTOR-LIKE PROTEIN KINASE 3"/>
    <property type="match status" value="1"/>
</dbReference>
<comment type="subcellular location">
    <subcellularLocation>
        <location evidence="1">Membrane</location>
        <topology evidence="1">Single-pass membrane protein</topology>
    </subcellularLocation>
</comment>
<evidence type="ECO:0000256" key="4">
    <source>
        <dbReference type="ARBA" id="ARBA00022692"/>
    </source>
</evidence>
<evidence type="ECO:0000256" key="8">
    <source>
        <dbReference type="ARBA" id="ARBA00022777"/>
    </source>
</evidence>
<accession>A0AAP0QSE7</accession>
<feature type="domain" description="Gnk2-homologous" evidence="17">
    <location>
        <begin position="125"/>
        <end position="228"/>
    </location>
</feature>
<dbReference type="GO" id="GO:0016020">
    <property type="term" value="C:membrane"/>
    <property type="evidence" value="ECO:0007669"/>
    <property type="project" value="UniProtKB-SubCell"/>
</dbReference>
<comment type="caution">
    <text evidence="18">The sequence shown here is derived from an EMBL/GenBank/DDBJ whole genome shotgun (WGS) entry which is preliminary data.</text>
</comment>
<dbReference type="InterPro" id="IPR011009">
    <property type="entry name" value="Kinase-like_dom_sf"/>
</dbReference>
<evidence type="ECO:0000313" key="18">
    <source>
        <dbReference type="EMBL" id="KAK9221440.1"/>
    </source>
</evidence>
<dbReference type="SUPFAM" id="SSF56112">
    <property type="entry name" value="Protein kinase-like (PK-like)"/>
    <property type="match status" value="1"/>
</dbReference>
<evidence type="ECO:0000256" key="10">
    <source>
        <dbReference type="ARBA" id="ARBA00022989"/>
    </source>
</evidence>
<keyword evidence="2" id="KW-0723">Serine/threonine-protein kinase</keyword>
<dbReference type="CDD" id="cd23509">
    <property type="entry name" value="Gnk2-like"/>
    <property type="match status" value="2"/>
</dbReference>
<gene>
    <name evidence="18" type="ORF">WN944_009866</name>
</gene>
<dbReference type="FunFam" id="1.10.510.10:FF:000336">
    <property type="entry name" value="Cysteine-rich receptor-like protein kinase 2"/>
    <property type="match status" value="1"/>
</dbReference>
<evidence type="ECO:0000256" key="12">
    <source>
        <dbReference type="ARBA" id="ARBA00023170"/>
    </source>
</evidence>
<sequence>MSTIITFSFPKANADARTNIIERHCQKLPPENSSNYLHNYHALLNLMRGEMYKKKFASKEFGIPPSRTYMLSQCMEDLTLTECNTCFAQMNHLLADCLPAISAHVFLDGCFLRLENYSFYGEPFAPFDDMKCGVDAEQEQQDLFRRVVEEVVNKVSKNAPNESGFATHKYTLADVSAYAMASCLKTLNHQMCSQCLTKAASTALTCIPAIEGRVLFAGCFLRYSRYEFANDFKPHKDDQEQRRYVCLFFIYAFAGVLGCALAIVLGFFLGMEMDLSLLHKSLKFLQFKYSTIEKATDCFDESNKLGHGGYGEIFKASELTTRTWFNFSAAASPRKIALLSMNLYKTKASTASCLKDPKQKKELDWKKRHAIIIGTAEGLEYLHKDGQMQIVHRDIKASNILLDLKHRPKIADFGLARFSSSEKSLMPNTAIAGTLGYMAPEYIANGQLTEKVDIYSFGVLVLEIVSGVQNNKFQSDDGFETLVTHTWKHFQAKTVLEIIDKSIEIEDIEEVKRVVWVGLLCTQELPTLRPSMTNVVQMLKQKDITLPTPSKPPFTDECMELSHTSGFSRRQRTFLCSLSPLSSDPFCEQHVTSLMQEMFLPAQNSDNHPLQQYAALALSFPRCHLWTNKLLNTDPNIKADVSGSKSVSQKVFPSTVQS</sequence>
<dbReference type="InterPro" id="IPR002902">
    <property type="entry name" value="GNK2"/>
</dbReference>
<feature type="binding site" evidence="14">
    <location>
        <position position="335"/>
    </location>
    <ligand>
        <name>ATP</name>
        <dbReference type="ChEBI" id="CHEBI:30616"/>
    </ligand>
</feature>
<name>A0AAP0QSE7_9ROSI</name>
<feature type="domain" description="Gnk2-homologous" evidence="17">
    <location>
        <begin position="18"/>
        <end position="119"/>
    </location>
</feature>
<keyword evidence="13" id="KW-0325">Glycoprotein</keyword>
<reference evidence="18 19" key="1">
    <citation type="submission" date="2024-05" db="EMBL/GenBank/DDBJ databases">
        <title>Haplotype-resolved chromosome-level genome assembly of Huyou (Citrus changshanensis).</title>
        <authorList>
            <person name="Miao C."/>
            <person name="Chen W."/>
            <person name="Wu Y."/>
            <person name="Wang L."/>
            <person name="Zhao S."/>
            <person name="Grierson D."/>
            <person name="Xu C."/>
            <person name="Chen K."/>
        </authorList>
    </citation>
    <scope>NUCLEOTIDE SEQUENCE [LARGE SCALE GENOMIC DNA]</scope>
    <source>
        <strain evidence="18">01-14</strain>
        <tissue evidence="18">Leaf</tissue>
    </source>
</reference>
<evidence type="ECO:0000313" key="19">
    <source>
        <dbReference type="Proteomes" id="UP001428341"/>
    </source>
</evidence>
<keyword evidence="7 14" id="KW-0547">Nucleotide-binding</keyword>
<keyword evidence="9 14" id="KW-0067">ATP-binding</keyword>
<dbReference type="GO" id="GO:0005524">
    <property type="term" value="F:ATP binding"/>
    <property type="evidence" value="ECO:0007669"/>
    <property type="project" value="UniProtKB-UniRule"/>
</dbReference>
<dbReference type="Proteomes" id="UP001428341">
    <property type="component" value="Unassembled WGS sequence"/>
</dbReference>